<dbReference type="AlphaFoldDB" id="A0A0T6LVK7"/>
<dbReference type="SUPFAM" id="SSF48452">
    <property type="entry name" value="TPR-like"/>
    <property type="match status" value="1"/>
</dbReference>
<organism evidence="1 2">
    <name type="scientific">Wenjunlia vitaminophila</name>
    <name type="common">Streptomyces vitaminophilus</name>
    <dbReference type="NCBI Taxonomy" id="76728"/>
    <lineage>
        <taxon>Bacteria</taxon>
        <taxon>Bacillati</taxon>
        <taxon>Actinomycetota</taxon>
        <taxon>Actinomycetes</taxon>
        <taxon>Kitasatosporales</taxon>
        <taxon>Streptomycetaceae</taxon>
        <taxon>Wenjunlia</taxon>
    </lineage>
</organism>
<proteinExistence type="predicted"/>
<dbReference type="OrthoDB" id="3213425at2"/>
<dbReference type="Proteomes" id="UP000050867">
    <property type="component" value="Unassembled WGS sequence"/>
</dbReference>
<dbReference type="STRING" id="76728.AQ490_17720"/>
<protein>
    <submittedName>
        <fullName evidence="1">Tat pathway signal sequence domain protein</fullName>
    </submittedName>
</protein>
<dbReference type="RefSeq" id="WP_026220306.1">
    <property type="nucleotide sequence ID" value="NZ_LLZU01000007.1"/>
</dbReference>
<evidence type="ECO:0000313" key="1">
    <source>
        <dbReference type="EMBL" id="KRV50057.1"/>
    </source>
</evidence>
<dbReference type="EMBL" id="LLZU01000007">
    <property type="protein sequence ID" value="KRV50057.1"/>
    <property type="molecule type" value="Genomic_DNA"/>
</dbReference>
<reference evidence="1 2" key="1">
    <citation type="submission" date="2015-10" db="EMBL/GenBank/DDBJ databases">
        <title>Draft genome sequence of pyrrolomycin-producing Streptomyces vitaminophilus.</title>
        <authorList>
            <person name="Graham D.E."/>
            <person name="Mahan K.M."/>
            <person name="Klingeman D.M."/>
            <person name="Hettich R.L."/>
            <person name="Parry R.J."/>
        </authorList>
    </citation>
    <scope>NUCLEOTIDE SEQUENCE [LARGE SCALE GENOMIC DNA]</scope>
    <source>
        <strain evidence="1 2">ATCC 31673</strain>
    </source>
</reference>
<name>A0A0T6LVK7_WENVI</name>
<evidence type="ECO:0000313" key="2">
    <source>
        <dbReference type="Proteomes" id="UP000050867"/>
    </source>
</evidence>
<comment type="caution">
    <text evidence="1">The sequence shown here is derived from an EMBL/GenBank/DDBJ whole genome shotgun (WGS) entry which is preliminary data.</text>
</comment>
<keyword evidence="2" id="KW-1185">Reference proteome</keyword>
<accession>A0A0T6LVK7</accession>
<gene>
    <name evidence="1" type="ORF">AQ490_17720</name>
</gene>
<sequence>MAARREPNVRLRDTITAVGCSYESLAYAVRRVAAENGEVLRTNKSAVCHWVNGARPSGRTSGYIAEALSRRAGRTVTLTEIGLHTGEETAPASNDPVVAATELGRADVERRRFLAVAAFTTAGVAMPLGYDHDNVSRLLQARSGTGAVGDEEVNVVRQVTAAFGAADELLGGGHGLTTVSAYLADTAAPILRLRFPSEQTRRRAFGAVAELAYLAGWKHHDLGHEGAAQRYYQIGYQLACESDPRAHAAWMMRALAHQALTLKQPRHCVQLVEAALSRGVGHSDGKTEALLYVTHARAYAAIREKTAAARALLLAEKAIIRDDEPQPSFSRISGPAAGTVASHTARTLTDLADHAGTEQQHRAALTRWDPEKYRRVHALTYADLGDSLAAQARADEAVATWKHALDLIQGVASERTRKAVSSMRSTLRVYQRRGVPGAAELLCHVHEALA</sequence>
<dbReference type="Gene3D" id="1.25.40.10">
    <property type="entry name" value="Tetratricopeptide repeat domain"/>
    <property type="match status" value="1"/>
</dbReference>
<dbReference type="InterPro" id="IPR011990">
    <property type="entry name" value="TPR-like_helical_dom_sf"/>
</dbReference>